<dbReference type="HOGENOM" id="CLU_017147_3_2_1"/>
<proteinExistence type="predicted"/>
<accession>H2Y6E6</accession>
<evidence type="ECO:0000313" key="4">
    <source>
        <dbReference type="Proteomes" id="UP000007875"/>
    </source>
</evidence>
<dbReference type="GO" id="GO:0005509">
    <property type="term" value="F:calcium ion binding"/>
    <property type="evidence" value="ECO:0007669"/>
    <property type="project" value="InterPro"/>
</dbReference>
<dbReference type="eggNOG" id="KOG4308">
    <property type="taxonomic scope" value="Eukaryota"/>
</dbReference>
<dbReference type="STRING" id="51511.ENSCSAVP00000000894"/>
<dbReference type="SUPFAM" id="SSF52047">
    <property type="entry name" value="RNI-like"/>
    <property type="match status" value="1"/>
</dbReference>
<dbReference type="InterPro" id="IPR002048">
    <property type="entry name" value="EF_hand_dom"/>
</dbReference>
<sequence>MCPSVETPTGSVQDEAEDDNSTQTDENETKDTEATVECVAPPVVTLTDEEYYDTDLEIEDENHRAYHSMTAVDIYFKSCEQLGVVPASYFVTHLQDEAMNMSHHGLGPNGTKAIAAPLVINTSILELNLEDNWITSDGTGDIADMLTENCYISNLNISHNKLGSEGARLVCEMLQENTTLRTVSLARNEFKDSDGQYFAEALRQNFRLKELDLSGNEFCELGGEWLGQAIAANEAIETLNLSWNHLRLKGALAVCAGMKVNITIKSLDLSWNGFADEGAMAMGEAIKTNNTLTWLDLSFNRISDRGLVMLTKGLEANDTLRTLKLGNNPISEEGALLLITSIHKNERSAIEDLDLKDVKVNKEFKSLAEKLRERTTGLGGSWTCFTFNVKKSPAEFGRRSNQSAEESDPMMVMQKFLEDNRLRLVDLFRNFDKDLSWKISPAEFKRGISDAGIPFTKSQLKSLMDGLDIDADGQVNYRQLAGETSIS</sequence>
<dbReference type="SMART" id="SM00368">
    <property type="entry name" value="LRR_RI"/>
    <property type="match status" value="8"/>
</dbReference>
<dbReference type="Pfam" id="PF00560">
    <property type="entry name" value="LRR_1"/>
    <property type="match status" value="1"/>
</dbReference>
<dbReference type="PANTHER" id="PTHR24114">
    <property type="entry name" value="LEUCINE RICH REPEAT FAMILY PROTEIN"/>
    <property type="match status" value="1"/>
</dbReference>
<dbReference type="PROSITE" id="PS50222">
    <property type="entry name" value="EF_HAND_2"/>
    <property type="match status" value="1"/>
</dbReference>
<reference evidence="3" key="2">
    <citation type="submission" date="2025-08" db="UniProtKB">
        <authorList>
            <consortium name="Ensembl"/>
        </authorList>
    </citation>
    <scope>IDENTIFICATION</scope>
</reference>
<evidence type="ECO:0000259" key="2">
    <source>
        <dbReference type="PROSITE" id="PS50222"/>
    </source>
</evidence>
<dbReference type="AlphaFoldDB" id="H2Y6E6"/>
<reference evidence="4" key="1">
    <citation type="submission" date="2003-08" db="EMBL/GenBank/DDBJ databases">
        <authorList>
            <person name="Birren B."/>
            <person name="Nusbaum C."/>
            <person name="Abebe A."/>
            <person name="Abouelleil A."/>
            <person name="Adekoya E."/>
            <person name="Ait-zahra M."/>
            <person name="Allen N."/>
            <person name="Allen T."/>
            <person name="An P."/>
            <person name="Anderson M."/>
            <person name="Anderson S."/>
            <person name="Arachchi H."/>
            <person name="Armbruster J."/>
            <person name="Bachantsang P."/>
            <person name="Baldwin J."/>
            <person name="Barry A."/>
            <person name="Bayul T."/>
            <person name="Blitshsteyn B."/>
            <person name="Bloom T."/>
            <person name="Blye J."/>
            <person name="Boguslavskiy L."/>
            <person name="Borowsky M."/>
            <person name="Boukhgalter B."/>
            <person name="Brunache A."/>
            <person name="Butler J."/>
            <person name="Calixte N."/>
            <person name="Calvo S."/>
            <person name="Camarata J."/>
            <person name="Campo K."/>
            <person name="Chang J."/>
            <person name="Cheshatsang Y."/>
            <person name="Citroen M."/>
            <person name="Collymore A."/>
            <person name="Considine T."/>
            <person name="Cook A."/>
            <person name="Cooke P."/>
            <person name="Corum B."/>
            <person name="Cuomo C."/>
            <person name="David R."/>
            <person name="Dawoe T."/>
            <person name="Degray S."/>
            <person name="Dodge S."/>
            <person name="Dooley K."/>
            <person name="Dorje P."/>
            <person name="Dorjee K."/>
            <person name="Dorris L."/>
            <person name="Duffey N."/>
            <person name="Dupes A."/>
            <person name="Elkins T."/>
            <person name="Engels R."/>
            <person name="Erickson J."/>
            <person name="Farina A."/>
            <person name="Faro S."/>
            <person name="Ferreira P."/>
            <person name="Fischer H."/>
            <person name="Fitzgerald M."/>
            <person name="Foley K."/>
            <person name="Gage D."/>
            <person name="Galagan J."/>
            <person name="Gearin G."/>
            <person name="Gnerre S."/>
            <person name="Gnirke A."/>
            <person name="Goyette A."/>
            <person name="Graham J."/>
            <person name="Grandbois E."/>
            <person name="Gyaltsen K."/>
            <person name="Hafez N."/>
            <person name="Hagopian D."/>
            <person name="Hagos B."/>
            <person name="Hall J."/>
            <person name="Hatcher B."/>
            <person name="Heller A."/>
            <person name="Higgins H."/>
            <person name="Honan T."/>
            <person name="Horn A."/>
            <person name="Houde N."/>
            <person name="Hughes L."/>
            <person name="Hulme W."/>
            <person name="Husby E."/>
            <person name="Iliev I."/>
            <person name="Jaffe D."/>
            <person name="Jones C."/>
            <person name="Kamal M."/>
            <person name="Kamat A."/>
            <person name="Kamvysselis M."/>
            <person name="Karlsson E."/>
            <person name="Kells C."/>
            <person name="Kieu A."/>
            <person name="Kisner P."/>
            <person name="Kodira C."/>
            <person name="Kulbokas E."/>
            <person name="Labutti K."/>
            <person name="Lama D."/>
            <person name="Landers T."/>
            <person name="Leger J."/>
            <person name="Levine S."/>
            <person name="Lewis D."/>
            <person name="Lewis T."/>
            <person name="Lindblad-toh K."/>
            <person name="Liu X."/>
            <person name="Lokyitsang T."/>
            <person name="Lokyitsang Y."/>
            <person name="Lucien O."/>
            <person name="Lui A."/>
            <person name="Ma L.J."/>
            <person name="Mabbitt R."/>
            <person name="Macdonald J."/>
            <person name="Maclean C."/>
            <person name="Major J."/>
            <person name="Manning J."/>
            <person name="Marabella R."/>
            <person name="Maru K."/>
            <person name="Matthews C."/>
            <person name="Mauceli E."/>
            <person name="Mccarthy M."/>
            <person name="Mcdonough S."/>
            <person name="Mcghee T."/>
            <person name="Meldrim J."/>
            <person name="Meneus L."/>
            <person name="Mesirov J."/>
            <person name="Mihalev A."/>
            <person name="Mihova T."/>
            <person name="Mikkelsen T."/>
            <person name="Mlenga V."/>
            <person name="Moru K."/>
            <person name="Mozes J."/>
            <person name="Mulrain L."/>
            <person name="Munson G."/>
            <person name="Naylor J."/>
            <person name="Newes C."/>
            <person name="Nguyen C."/>
            <person name="Nguyen N."/>
            <person name="Nguyen T."/>
            <person name="Nicol R."/>
            <person name="Nielsen C."/>
            <person name="Nizzari M."/>
            <person name="Norbu C."/>
            <person name="Norbu N."/>
            <person name="O'donnell P."/>
            <person name="Okoawo O."/>
            <person name="O'leary S."/>
            <person name="Omotosho B."/>
            <person name="O'neill K."/>
            <person name="Osman S."/>
            <person name="Parker S."/>
            <person name="Perrin D."/>
            <person name="Phunkhang P."/>
            <person name="Piqani B."/>
            <person name="Purcell S."/>
            <person name="Rachupka T."/>
            <person name="Ramasamy U."/>
            <person name="Rameau R."/>
            <person name="Ray V."/>
            <person name="Raymond C."/>
            <person name="Retta R."/>
            <person name="Richardson S."/>
            <person name="Rise C."/>
            <person name="Rodriguez J."/>
            <person name="Rogers J."/>
            <person name="Rogov P."/>
            <person name="Rutman M."/>
            <person name="Schupbach R."/>
            <person name="Seaman C."/>
            <person name="Settipalli S."/>
            <person name="Sharpe T."/>
            <person name="Sheridan J."/>
            <person name="Sherpa N."/>
            <person name="Shi J."/>
            <person name="Smirnov S."/>
            <person name="Smith C."/>
            <person name="Sougnez C."/>
            <person name="Spencer B."/>
            <person name="Stalker J."/>
            <person name="Stange-thomann N."/>
            <person name="Stavropoulos S."/>
            <person name="Stetson K."/>
            <person name="Stone C."/>
            <person name="Stone S."/>
            <person name="Stubbs M."/>
            <person name="Talamas J."/>
            <person name="Tchuinga P."/>
            <person name="Tenzing P."/>
            <person name="Tesfaye S."/>
            <person name="Theodore J."/>
            <person name="Thoulutsang Y."/>
            <person name="Topham K."/>
            <person name="Towey S."/>
            <person name="Tsamla T."/>
            <person name="Tsomo N."/>
            <person name="Vallee D."/>
            <person name="Vassiliev H."/>
            <person name="Venkataraman V."/>
            <person name="Vinson J."/>
            <person name="Vo A."/>
            <person name="Wade C."/>
            <person name="Wang S."/>
            <person name="Wangchuk T."/>
            <person name="Wangdi T."/>
            <person name="Whittaker C."/>
            <person name="Wilkinson J."/>
            <person name="Wu Y."/>
            <person name="Wyman D."/>
            <person name="Yadav S."/>
            <person name="Yang S."/>
            <person name="Yang X."/>
            <person name="Yeager S."/>
            <person name="Yee E."/>
            <person name="Young G."/>
            <person name="Zainoun J."/>
            <person name="Zembeck L."/>
            <person name="Zimmer A."/>
            <person name="Zody M."/>
            <person name="Lander E."/>
        </authorList>
    </citation>
    <scope>NUCLEOTIDE SEQUENCE [LARGE SCALE GENOMIC DNA]</scope>
</reference>
<feature type="domain" description="EF-hand" evidence="2">
    <location>
        <begin position="419"/>
        <end position="454"/>
    </location>
</feature>
<keyword evidence="4" id="KW-1185">Reference proteome</keyword>
<dbReference type="InterPro" id="IPR001611">
    <property type="entry name" value="Leu-rich_rpt"/>
</dbReference>
<dbReference type="Proteomes" id="UP000007875">
    <property type="component" value="Unassembled WGS sequence"/>
</dbReference>
<feature type="compositionally biased region" description="Polar residues" evidence="1">
    <location>
        <begin position="1"/>
        <end position="12"/>
    </location>
</feature>
<evidence type="ECO:0000313" key="3">
    <source>
        <dbReference type="Ensembl" id="ENSCSAVP00000000894.1"/>
    </source>
</evidence>
<dbReference type="InterPro" id="IPR052394">
    <property type="entry name" value="LRR-containing"/>
</dbReference>
<name>H2Y6E6_CIOSA</name>
<dbReference type="InterPro" id="IPR032675">
    <property type="entry name" value="LRR_dom_sf"/>
</dbReference>
<dbReference type="Pfam" id="PF13516">
    <property type="entry name" value="LRR_6"/>
    <property type="match status" value="7"/>
</dbReference>
<protein>
    <recommendedName>
        <fullName evidence="2">EF-hand domain-containing protein</fullName>
    </recommendedName>
</protein>
<dbReference type="InParanoid" id="H2Y6E6"/>
<feature type="region of interest" description="Disordered" evidence="1">
    <location>
        <begin position="1"/>
        <end position="36"/>
    </location>
</feature>
<dbReference type="PANTHER" id="PTHR24114:SF49">
    <property type="entry name" value="LEUCINE-RICH REPEAT-CONTAINING PROTEIN 74A"/>
    <property type="match status" value="1"/>
</dbReference>
<dbReference type="CDD" id="cd00051">
    <property type="entry name" value="EFh"/>
    <property type="match status" value="1"/>
</dbReference>
<dbReference type="InterPro" id="IPR011992">
    <property type="entry name" value="EF-hand-dom_pair"/>
</dbReference>
<dbReference type="GeneTree" id="ENSGT00940000154297"/>
<dbReference type="Gene3D" id="3.80.10.10">
    <property type="entry name" value="Ribonuclease Inhibitor"/>
    <property type="match status" value="1"/>
</dbReference>
<evidence type="ECO:0000256" key="1">
    <source>
        <dbReference type="SAM" id="MobiDB-lite"/>
    </source>
</evidence>
<dbReference type="OMA" id="PINRYQV"/>
<dbReference type="SUPFAM" id="SSF47473">
    <property type="entry name" value="EF-hand"/>
    <property type="match status" value="1"/>
</dbReference>
<dbReference type="Gene3D" id="1.10.238.10">
    <property type="entry name" value="EF-hand"/>
    <property type="match status" value="1"/>
</dbReference>
<organism evidence="3 4">
    <name type="scientific">Ciona savignyi</name>
    <name type="common">Pacific transparent sea squirt</name>
    <dbReference type="NCBI Taxonomy" id="51511"/>
    <lineage>
        <taxon>Eukaryota</taxon>
        <taxon>Metazoa</taxon>
        <taxon>Chordata</taxon>
        <taxon>Tunicata</taxon>
        <taxon>Ascidiacea</taxon>
        <taxon>Phlebobranchia</taxon>
        <taxon>Cionidae</taxon>
        <taxon>Ciona</taxon>
    </lineage>
</organism>
<feature type="compositionally biased region" description="Acidic residues" evidence="1">
    <location>
        <begin position="14"/>
        <end position="26"/>
    </location>
</feature>
<dbReference type="Ensembl" id="ENSCSAVT00000000904.1">
    <property type="protein sequence ID" value="ENSCSAVP00000000894.1"/>
    <property type="gene ID" value="ENSCSAVG00000000508.1"/>
</dbReference>
<reference evidence="3" key="3">
    <citation type="submission" date="2025-09" db="UniProtKB">
        <authorList>
            <consortium name="Ensembl"/>
        </authorList>
    </citation>
    <scope>IDENTIFICATION</scope>
</reference>